<dbReference type="InterPro" id="IPR050598">
    <property type="entry name" value="AminoAcid_Transporter"/>
</dbReference>
<gene>
    <name evidence="6" type="ORF">GMBLW1_46080</name>
</gene>
<dbReference type="GO" id="GO:0016020">
    <property type="term" value="C:membrane"/>
    <property type="evidence" value="ECO:0007669"/>
    <property type="project" value="UniProtKB-SubCell"/>
</dbReference>
<protein>
    <recommendedName>
        <fullName evidence="8">Amino acid permease/ SLC12A domain-containing protein</fullName>
    </recommendedName>
</protein>
<dbReference type="GO" id="GO:0015179">
    <property type="term" value="F:L-amino acid transmembrane transporter activity"/>
    <property type="evidence" value="ECO:0007669"/>
    <property type="project" value="TreeGrafter"/>
</dbReference>
<dbReference type="EMBL" id="LR593887">
    <property type="protein sequence ID" value="VTS06531.1"/>
    <property type="molecule type" value="Genomic_DNA"/>
</dbReference>
<evidence type="ECO:0008006" key="8">
    <source>
        <dbReference type="Google" id="ProtNLM"/>
    </source>
</evidence>
<dbReference type="EMBL" id="LR586016">
    <property type="protein sequence ID" value="VIP04585.1"/>
    <property type="molecule type" value="Genomic_DNA"/>
</dbReference>
<keyword evidence="2 5" id="KW-0812">Transmembrane</keyword>
<dbReference type="InterPro" id="IPR002293">
    <property type="entry name" value="AA/rel_permease1"/>
</dbReference>
<feature type="transmembrane region" description="Helical" evidence="5">
    <location>
        <begin position="12"/>
        <end position="31"/>
    </location>
</feature>
<feature type="transmembrane region" description="Helical" evidence="5">
    <location>
        <begin position="173"/>
        <end position="191"/>
    </location>
</feature>
<dbReference type="FunCoup" id="A0A6C2YUJ1">
    <property type="interactions" value="207"/>
</dbReference>
<dbReference type="PANTHER" id="PTHR11785">
    <property type="entry name" value="AMINO ACID TRANSPORTER"/>
    <property type="match status" value="1"/>
</dbReference>
<feature type="transmembrane region" description="Helical" evidence="5">
    <location>
        <begin position="407"/>
        <end position="426"/>
    </location>
</feature>
<dbReference type="Pfam" id="PF13520">
    <property type="entry name" value="AA_permease_2"/>
    <property type="match status" value="1"/>
</dbReference>
<dbReference type="KEGG" id="tim:GMBLW1_46080"/>
<feature type="transmembrane region" description="Helical" evidence="5">
    <location>
        <begin position="91"/>
        <end position="113"/>
    </location>
</feature>
<feature type="transmembrane region" description="Helical" evidence="5">
    <location>
        <begin position="475"/>
        <end position="493"/>
    </location>
</feature>
<dbReference type="PANTHER" id="PTHR11785:SF512">
    <property type="entry name" value="SOBREMESA, ISOFORM B"/>
    <property type="match status" value="1"/>
</dbReference>
<feature type="transmembrane region" description="Helical" evidence="5">
    <location>
        <begin position="43"/>
        <end position="71"/>
    </location>
</feature>
<evidence type="ECO:0000256" key="5">
    <source>
        <dbReference type="SAM" id="Phobius"/>
    </source>
</evidence>
<dbReference type="AlphaFoldDB" id="A0A6C2YUJ1"/>
<dbReference type="PIRSF" id="PIRSF006060">
    <property type="entry name" value="AA_transporter"/>
    <property type="match status" value="1"/>
</dbReference>
<feature type="transmembrane region" description="Helical" evidence="5">
    <location>
        <begin position="252"/>
        <end position="278"/>
    </location>
</feature>
<accession>A0A6C2YUJ1</accession>
<reference evidence="6" key="1">
    <citation type="submission" date="2019-04" db="EMBL/GenBank/DDBJ databases">
        <authorList>
            <consortium name="Science for Life Laboratories"/>
        </authorList>
    </citation>
    <scope>NUCLEOTIDE SEQUENCE</scope>
    <source>
        <strain evidence="6">MBLW1</strain>
    </source>
</reference>
<dbReference type="Gene3D" id="1.20.1740.10">
    <property type="entry name" value="Amino acid/polyamine transporter I"/>
    <property type="match status" value="1"/>
</dbReference>
<evidence type="ECO:0000256" key="2">
    <source>
        <dbReference type="ARBA" id="ARBA00022692"/>
    </source>
</evidence>
<evidence type="ECO:0000256" key="4">
    <source>
        <dbReference type="ARBA" id="ARBA00023136"/>
    </source>
</evidence>
<comment type="subcellular location">
    <subcellularLocation>
        <location evidence="1">Membrane</location>
        <topology evidence="1">Multi-pass membrane protein</topology>
    </subcellularLocation>
</comment>
<dbReference type="InParanoid" id="A0A6C2YUJ1"/>
<keyword evidence="3 5" id="KW-1133">Transmembrane helix</keyword>
<evidence type="ECO:0000256" key="1">
    <source>
        <dbReference type="ARBA" id="ARBA00004141"/>
    </source>
</evidence>
<feature type="transmembrane region" description="Helical" evidence="5">
    <location>
        <begin position="134"/>
        <end position="153"/>
    </location>
</feature>
<feature type="transmembrane region" description="Helical" evidence="5">
    <location>
        <begin position="447"/>
        <end position="469"/>
    </location>
</feature>
<feature type="transmembrane region" description="Helical" evidence="5">
    <location>
        <begin position="212"/>
        <end position="232"/>
    </location>
</feature>
<dbReference type="Proteomes" id="UP000464378">
    <property type="component" value="Chromosome"/>
</dbReference>
<evidence type="ECO:0000256" key="3">
    <source>
        <dbReference type="ARBA" id="ARBA00022989"/>
    </source>
</evidence>
<keyword evidence="4 5" id="KW-0472">Membrane</keyword>
<name>A0A6C2YUJ1_9BACT</name>
<evidence type="ECO:0000313" key="7">
    <source>
        <dbReference type="Proteomes" id="UP000464378"/>
    </source>
</evidence>
<feature type="transmembrane region" description="Helical" evidence="5">
    <location>
        <begin position="299"/>
        <end position="320"/>
    </location>
</feature>
<proteinExistence type="predicted"/>
<evidence type="ECO:0000313" key="6">
    <source>
        <dbReference type="EMBL" id="VIP04585.1"/>
    </source>
</evidence>
<dbReference type="RefSeq" id="WP_162659653.1">
    <property type="nucleotide sequence ID" value="NZ_LR593887.1"/>
</dbReference>
<feature type="transmembrane region" description="Helical" evidence="5">
    <location>
        <begin position="357"/>
        <end position="378"/>
    </location>
</feature>
<sequence length="507" mass="54366">MTKPPELPRVLGAWTATAIVIGTVIGSGVFKKPQAVAAAVPDFSLIVLVWVAGGVLAMLGALSLAEIAVRIPKAGGNYVYLREGYGRLFGFLWGWVEFWIIRSASIAALASVFTDSAHDVLKQLRGLGRDVNLVDFWTLQACTVGVILCLAAVNRRGVRWGGGLQLVVTTSKVGTLLAIPLLPMILAAIGGEPLPGRSLPDWHRLEPWWPDSFGAIAWSQVGGAMVAVLWAYHGWMNVAPIAEEIRNPSRNLPVALIVGTCTVTILYLGANLAYALVIPRGEMAQLQQTTVVAEFGSRLLGPIGAMLASAVVMLSVFGSLNGNLMVGPRLLFAMGRDALAPTWLASIHPRYQTPGRAIVVLAGWSAILVIMAAVLVQVRLPELALAGWRIDLNIPAGKPLFDVVTDFAMFGAISFETLAISTLFVFRVRTRRSGSQNLSAKPAYTCLGYPVVPMVYITVMLLVLTNMFTTQRTESLIGVGFIAVGALVYAVVYRTTKPPQPTNPDTD</sequence>
<organism evidence="6">
    <name type="scientific">Tuwongella immobilis</name>
    <dbReference type="NCBI Taxonomy" id="692036"/>
    <lineage>
        <taxon>Bacteria</taxon>
        <taxon>Pseudomonadati</taxon>
        <taxon>Planctomycetota</taxon>
        <taxon>Planctomycetia</taxon>
        <taxon>Gemmatales</taxon>
        <taxon>Gemmataceae</taxon>
        <taxon>Tuwongella</taxon>
    </lineage>
</organism>
<keyword evidence="7" id="KW-1185">Reference proteome</keyword>